<organism evidence="1 2">
    <name type="scientific">Rudanella paleaurantiibacter</name>
    <dbReference type="NCBI Taxonomy" id="2614655"/>
    <lineage>
        <taxon>Bacteria</taxon>
        <taxon>Pseudomonadati</taxon>
        <taxon>Bacteroidota</taxon>
        <taxon>Cytophagia</taxon>
        <taxon>Cytophagales</taxon>
        <taxon>Cytophagaceae</taxon>
        <taxon>Rudanella</taxon>
    </lineage>
</organism>
<comment type="caution">
    <text evidence="1">The sequence shown here is derived from an EMBL/GenBank/DDBJ whole genome shotgun (WGS) entry which is preliminary data.</text>
</comment>
<sequence length="88" mass="10342">MNTPLSISELLTITSPELLTKQQRWSLIDKLDQQTDYLQKCQQVLRQNGLDCRSLNEEVRQLRLKRLQIWNTFNPHFQKIQIGCTATA</sequence>
<evidence type="ECO:0000313" key="1">
    <source>
        <dbReference type="EMBL" id="KAB7728046.1"/>
    </source>
</evidence>
<dbReference type="RefSeq" id="WP_152125996.1">
    <property type="nucleotide sequence ID" value="NZ_WELI01000009.1"/>
</dbReference>
<dbReference type="AlphaFoldDB" id="A0A7J5TX93"/>
<gene>
    <name evidence="1" type="ORF">F5984_20035</name>
</gene>
<reference evidence="1 2" key="1">
    <citation type="submission" date="2019-10" db="EMBL/GenBank/DDBJ databases">
        <title>Rudanella paleaurantiibacter sp. nov., isolated from sludge.</title>
        <authorList>
            <person name="Xu S.Q."/>
        </authorList>
    </citation>
    <scope>NUCLEOTIDE SEQUENCE [LARGE SCALE GENOMIC DNA]</scope>
    <source>
        <strain evidence="1 2">HX-22-17</strain>
    </source>
</reference>
<accession>A0A7J5TX93</accession>
<protein>
    <submittedName>
        <fullName evidence="1">Uncharacterized protein</fullName>
    </submittedName>
</protein>
<dbReference type="EMBL" id="WELI01000009">
    <property type="protein sequence ID" value="KAB7728046.1"/>
    <property type="molecule type" value="Genomic_DNA"/>
</dbReference>
<proteinExistence type="predicted"/>
<dbReference type="Proteomes" id="UP000488299">
    <property type="component" value="Unassembled WGS sequence"/>
</dbReference>
<evidence type="ECO:0000313" key="2">
    <source>
        <dbReference type="Proteomes" id="UP000488299"/>
    </source>
</evidence>
<name>A0A7J5TX93_9BACT</name>
<keyword evidence="2" id="KW-1185">Reference proteome</keyword>